<keyword evidence="8" id="KW-0547">Nucleotide-binding</keyword>
<dbReference type="PANTHER" id="PTHR43065:SF10">
    <property type="entry name" value="PEROXIDE STRESS-ACTIVATED HISTIDINE KINASE MAK3"/>
    <property type="match status" value="1"/>
</dbReference>
<evidence type="ECO:0000256" key="11">
    <source>
        <dbReference type="ARBA" id="ARBA00022989"/>
    </source>
</evidence>
<dbReference type="InterPro" id="IPR003661">
    <property type="entry name" value="HisK_dim/P_dom"/>
</dbReference>
<dbReference type="GO" id="GO:0005524">
    <property type="term" value="F:ATP binding"/>
    <property type="evidence" value="ECO:0007669"/>
    <property type="project" value="UniProtKB-KW"/>
</dbReference>
<dbReference type="InterPro" id="IPR004358">
    <property type="entry name" value="Sig_transdc_His_kin-like_C"/>
</dbReference>
<dbReference type="SMART" id="SM00388">
    <property type="entry name" value="HisKA"/>
    <property type="match status" value="1"/>
</dbReference>
<dbReference type="SMART" id="SM00304">
    <property type="entry name" value="HAMP"/>
    <property type="match status" value="1"/>
</dbReference>
<feature type="domain" description="HAMP" evidence="17">
    <location>
        <begin position="303"/>
        <end position="356"/>
    </location>
</feature>
<dbReference type="Proteomes" id="UP000553766">
    <property type="component" value="Unassembled WGS sequence"/>
</dbReference>
<dbReference type="InterPro" id="IPR000014">
    <property type="entry name" value="PAS"/>
</dbReference>
<evidence type="ECO:0000256" key="3">
    <source>
        <dbReference type="ARBA" id="ARBA00012438"/>
    </source>
</evidence>
<evidence type="ECO:0000259" key="16">
    <source>
        <dbReference type="PROSITE" id="PS50112"/>
    </source>
</evidence>
<dbReference type="InterPro" id="IPR003594">
    <property type="entry name" value="HATPase_dom"/>
</dbReference>
<feature type="transmembrane region" description="Helical" evidence="14">
    <location>
        <begin position="80"/>
        <end position="105"/>
    </location>
</feature>
<dbReference type="GO" id="GO:0000155">
    <property type="term" value="F:phosphorelay sensor kinase activity"/>
    <property type="evidence" value="ECO:0007669"/>
    <property type="project" value="InterPro"/>
</dbReference>
<protein>
    <recommendedName>
        <fullName evidence="3">histidine kinase</fullName>
        <ecNumber evidence="3">2.7.13.3</ecNumber>
    </recommendedName>
</protein>
<dbReference type="Gene3D" id="1.10.287.130">
    <property type="match status" value="1"/>
</dbReference>
<keyword evidence="4" id="KW-1003">Cell membrane</keyword>
<dbReference type="PANTHER" id="PTHR43065">
    <property type="entry name" value="SENSOR HISTIDINE KINASE"/>
    <property type="match status" value="1"/>
</dbReference>
<keyword evidence="10" id="KW-0067">ATP-binding</keyword>
<evidence type="ECO:0000313" key="19">
    <source>
        <dbReference type="Proteomes" id="UP000553766"/>
    </source>
</evidence>
<dbReference type="Gene3D" id="6.10.340.10">
    <property type="match status" value="1"/>
</dbReference>
<evidence type="ECO:0000256" key="8">
    <source>
        <dbReference type="ARBA" id="ARBA00022741"/>
    </source>
</evidence>
<dbReference type="SUPFAM" id="SSF158472">
    <property type="entry name" value="HAMP domain-like"/>
    <property type="match status" value="1"/>
</dbReference>
<name>A0A840WI43_9RHOB</name>
<dbReference type="InterPro" id="IPR005467">
    <property type="entry name" value="His_kinase_dom"/>
</dbReference>
<dbReference type="Pfam" id="PF19312">
    <property type="entry name" value="NtrY_N"/>
    <property type="match status" value="1"/>
</dbReference>
<dbReference type="Gene3D" id="3.30.565.10">
    <property type="entry name" value="Histidine kinase-like ATPase, C-terminal domain"/>
    <property type="match status" value="1"/>
</dbReference>
<keyword evidence="7 14" id="KW-0812">Transmembrane</keyword>
<dbReference type="PROSITE" id="PS50112">
    <property type="entry name" value="PAS"/>
    <property type="match status" value="1"/>
</dbReference>
<evidence type="ECO:0000259" key="17">
    <source>
        <dbReference type="PROSITE" id="PS50885"/>
    </source>
</evidence>
<dbReference type="Pfam" id="PF00672">
    <property type="entry name" value="HAMP"/>
    <property type="match status" value="1"/>
</dbReference>
<evidence type="ECO:0000256" key="2">
    <source>
        <dbReference type="ARBA" id="ARBA00004651"/>
    </source>
</evidence>
<evidence type="ECO:0000256" key="7">
    <source>
        <dbReference type="ARBA" id="ARBA00022692"/>
    </source>
</evidence>
<comment type="caution">
    <text evidence="18">The sequence shown here is derived from an EMBL/GenBank/DDBJ whole genome shotgun (WGS) entry which is preliminary data.</text>
</comment>
<evidence type="ECO:0000256" key="1">
    <source>
        <dbReference type="ARBA" id="ARBA00000085"/>
    </source>
</evidence>
<dbReference type="EMBL" id="JACIJS010000002">
    <property type="protein sequence ID" value="MBB5514789.1"/>
    <property type="molecule type" value="Genomic_DNA"/>
</dbReference>
<evidence type="ECO:0000256" key="9">
    <source>
        <dbReference type="ARBA" id="ARBA00022777"/>
    </source>
</evidence>
<keyword evidence="13 14" id="KW-0472">Membrane</keyword>
<dbReference type="SUPFAM" id="SSF47384">
    <property type="entry name" value="Homodimeric domain of signal transducing histidine kinase"/>
    <property type="match status" value="1"/>
</dbReference>
<dbReference type="InterPro" id="IPR003660">
    <property type="entry name" value="HAMP_dom"/>
</dbReference>
<dbReference type="Pfam" id="PF02518">
    <property type="entry name" value="HATPase_c"/>
    <property type="match status" value="1"/>
</dbReference>
<dbReference type="CDD" id="cd00082">
    <property type="entry name" value="HisKA"/>
    <property type="match status" value="1"/>
</dbReference>
<reference evidence="18 19" key="1">
    <citation type="submission" date="2020-08" db="EMBL/GenBank/DDBJ databases">
        <title>Genomic Encyclopedia of Type Strains, Phase IV (KMG-IV): sequencing the most valuable type-strain genomes for metagenomic binning, comparative biology and taxonomic classification.</title>
        <authorList>
            <person name="Goeker M."/>
        </authorList>
    </citation>
    <scope>NUCLEOTIDE SEQUENCE [LARGE SCALE GENOMIC DNA]</scope>
    <source>
        <strain evidence="18 19">DSM 103377</strain>
    </source>
</reference>
<dbReference type="GO" id="GO:0005886">
    <property type="term" value="C:plasma membrane"/>
    <property type="evidence" value="ECO:0007669"/>
    <property type="project" value="UniProtKB-SubCell"/>
</dbReference>
<evidence type="ECO:0000256" key="4">
    <source>
        <dbReference type="ARBA" id="ARBA00022475"/>
    </source>
</evidence>
<dbReference type="AlphaFoldDB" id="A0A840WI43"/>
<keyword evidence="5" id="KW-0597">Phosphoprotein</keyword>
<keyword evidence="12" id="KW-0902">Two-component regulatory system</keyword>
<comment type="catalytic activity">
    <reaction evidence="1">
        <text>ATP + protein L-histidine = ADP + protein N-phospho-L-histidine.</text>
        <dbReference type="EC" id="2.7.13.3"/>
    </reaction>
</comment>
<dbReference type="SUPFAM" id="SSF55874">
    <property type="entry name" value="ATPase domain of HSP90 chaperone/DNA topoisomerase II/histidine kinase"/>
    <property type="match status" value="1"/>
</dbReference>
<evidence type="ECO:0000256" key="13">
    <source>
        <dbReference type="ARBA" id="ARBA00023136"/>
    </source>
</evidence>
<dbReference type="Pfam" id="PF00512">
    <property type="entry name" value="HisKA"/>
    <property type="match status" value="1"/>
</dbReference>
<proteinExistence type="predicted"/>
<sequence>MRTIALFGFVALGPVLAVLTFLEFGHIDTPVSAPSLRIILTADLIYLLLIAGLIARRVAEAVAARRAKSAGSRLHTRLTGVFALVALAPTILVALFAVATINFGLESWFSERVQSVVGNSLEAAEAYQSEHREDLRVDAAVLANYINRNKDRYPFIDPADLRELLSTGQQQMQRELSEAYIIDGGGALRARGVLSYLFDYEQPSESDLRIARAGQIVILEDWENNEFRALVHLTSFVDRYLYVTREVDGQILELLDETRATVTLYEELEGERGGLLFRFALIYIGFAVIVILGAIWLAFWFADRLARPVARLAGAAQRVGAGDLDVRVREEEGDDEIAMLSRVFNRMTSQVKRQRDALIVARNESDRRRRVFEAVLSGVSAGVIGLDETGRIDVINDAARGLLTLGDEDYTGRMLDEVQPEFAALMAGLGDGKVAQQQLQITTQKRAEDLLIRITRHKVDEDHFGYVVTFDSITDLMSAQRMAAWGDVARRIAHEIKNPLTPIQLSAERMKRKYAKQIDEGRDGFEQIADVIVRQTNDLRRIVDEFSKFARMPEPEKKPEDICALIRDAVLLRQDGAPDIRFETDLPDAPVILRLDRGQIGQAIGNLLKNAAEAVEAQEADGPSEVHLALTRDPYVTRITITDTGIGLPDGGAARLFEPYVTSREKGTGLGLAIVKKIIEDHDGTLDLRNSDNGTGAVAEIVFPAALTAVPDITEETNEALHA</sequence>
<dbReference type="PROSITE" id="PS50885">
    <property type="entry name" value="HAMP"/>
    <property type="match status" value="1"/>
</dbReference>
<feature type="domain" description="Histidine kinase" evidence="15">
    <location>
        <begin position="491"/>
        <end position="707"/>
    </location>
</feature>
<dbReference type="PROSITE" id="PS50109">
    <property type="entry name" value="HIS_KIN"/>
    <property type="match status" value="1"/>
</dbReference>
<gene>
    <name evidence="18" type="ORF">FHS89_000795</name>
</gene>
<dbReference type="InterPro" id="IPR017232">
    <property type="entry name" value="NtrY"/>
</dbReference>
<feature type="domain" description="PAS" evidence="16">
    <location>
        <begin position="368"/>
        <end position="421"/>
    </location>
</feature>
<comment type="subcellular location">
    <subcellularLocation>
        <location evidence="2">Cell membrane</location>
        <topology evidence="2">Multi-pass membrane protein</topology>
    </subcellularLocation>
</comment>
<accession>A0A840WI43</accession>
<dbReference type="InterPro" id="IPR045671">
    <property type="entry name" value="NtrY-like_N"/>
</dbReference>
<dbReference type="FunFam" id="1.10.287.130:FF:000107">
    <property type="entry name" value="Sensor histidine kinase YycG"/>
    <property type="match status" value="1"/>
</dbReference>
<organism evidence="18 19">
    <name type="scientific">Rubricella aquisinus</name>
    <dbReference type="NCBI Taxonomy" id="2028108"/>
    <lineage>
        <taxon>Bacteria</taxon>
        <taxon>Pseudomonadati</taxon>
        <taxon>Pseudomonadota</taxon>
        <taxon>Alphaproteobacteria</taxon>
        <taxon>Rhodobacterales</taxon>
        <taxon>Paracoccaceae</taxon>
        <taxon>Rubricella</taxon>
    </lineage>
</organism>
<evidence type="ECO:0000256" key="6">
    <source>
        <dbReference type="ARBA" id="ARBA00022679"/>
    </source>
</evidence>
<dbReference type="Gene3D" id="3.30.450.20">
    <property type="entry name" value="PAS domain"/>
    <property type="match status" value="1"/>
</dbReference>
<evidence type="ECO:0000256" key="12">
    <source>
        <dbReference type="ARBA" id="ARBA00023012"/>
    </source>
</evidence>
<dbReference type="SMART" id="SM00387">
    <property type="entry name" value="HATPase_c"/>
    <property type="match status" value="1"/>
</dbReference>
<dbReference type="InterPro" id="IPR035965">
    <property type="entry name" value="PAS-like_dom_sf"/>
</dbReference>
<evidence type="ECO:0000256" key="5">
    <source>
        <dbReference type="ARBA" id="ARBA00022553"/>
    </source>
</evidence>
<keyword evidence="9 18" id="KW-0418">Kinase</keyword>
<keyword evidence="19" id="KW-1185">Reference proteome</keyword>
<evidence type="ECO:0000256" key="10">
    <source>
        <dbReference type="ARBA" id="ARBA00022840"/>
    </source>
</evidence>
<evidence type="ECO:0000313" key="18">
    <source>
        <dbReference type="EMBL" id="MBB5514789.1"/>
    </source>
</evidence>
<dbReference type="InterPro" id="IPR036097">
    <property type="entry name" value="HisK_dim/P_sf"/>
</dbReference>
<feature type="transmembrane region" description="Helical" evidence="14">
    <location>
        <begin position="36"/>
        <end position="59"/>
    </location>
</feature>
<dbReference type="InterPro" id="IPR036890">
    <property type="entry name" value="HATPase_C_sf"/>
</dbReference>
<dbReference type="SUPFAM" id="SSF55785">
    <property type="entry name" value="PYP-like sensor domain (PAS domain)"/>
    <property type="match status" value="1"/>
</dbReference>
<dbReference type="PRINTS" id="PR00344">
    <property type="entry name" value="BCTRLSENSOR"/>
</dbReference>
<dbReference type="PIRSF" id="PIRSF037532">
    <property type="entry name" value="STHK_NtrY"/>
    <property type="match status" value="1"/>
</dbReference>
<dbReference type="CDD" id="cd06225">
    <property type="entry name" value="HAMP"/>
    <property type="match status" value="1"/>
</dbReference>
<keyword evidence="6 18" id="KW-0808">Transferase</keyword>
<evidence type="ECO:0000259" key="15">
    <source>
        <dbReference type="PROSITE" id="PS50109"/>
    </source>
</evidence>
<keyword evidence="11 14" id="KW-1133">Transmembrane helix</keyword>
<feature type="transmembrane region" description="Helical" evidence="14">
    <location>
        <begin position="275"/>
        <end position="302"/>
    </location>
</feature>
<evidence type="ECO:0000256" key="14">
    <source>
        <dbReference type="SAM" id="Phobius"/>
    </source>
</evidence>
<dbReference type="EC" id="2.7.13.3" evidence="3"/>